<comment type="catalytic activity">
    <reaction evidence="1">
        <text>Endonucleolytic cleavage to 5'-phosphomonoester.</text>
        <dbReference type="EC" id="3.1.26.4"/>
    </reaction>
</comment>
<organism evidence="9">
    <name type="scientific">viral metagenome</name>
    <dbReference type="NCBI Taxonomy" id="1070528"/>
    <lineage>
        <taxon>unclassified sequences</taxon>
        <taxon>metagenomes</taxon>
        <taxon>organismal metagenomes</taxon>
    </lineage>
</organism>
<accession>A0A6C0BS50</accession>
<evidence type="ECO:0000256" key="4">
    <source>
        <dbReference type="ARBA" id="ARBA00022722"/>
    </source>
</evidence>
<dbReference type="InterPro" id="IPR046768">
    <property type="entry name" value="ExoX-like_C"/>
</dbReference>
<dbReference type="Pfam" id="PF20600">
    <property type="entry name" value="ExoX-like_C"/>
    <property type="match status" value="1"/>
</dbReference>
<reference evidence="9" key="1">
    <citation type="journal article" date="2020" name="Nature">
        <title>Giant virus diversity and host interactions through global metagenomics.</title>
        <authorList>
            <person name="Schulz F."/>
            <person name="Roux S."/>
            <person name="Paez-Espino D."/>
            <person name="Jungbluth S."/>
            <person name="Walsh D.A."/>
            <person name="Denef V.J."/>
            <person name="McMahon K.D."/>
            <person name="Konstantinidis K.T."/>
            <person name="Eloe-Fadrosh E.A."/>
            <person name="Kyrpides N.C."/>
            <person name="Woyke T."/>
        </authorList>
    </citation>
    <scope>NUCLEOTIDE SEQUENCE</scope>
    <source>
        <strain evidence="9">GVMAG-M-3300018428-35</strain>
    </source>
</reference>
<protein>
    <recommendedName>
        <fullName evidence="3">ribonuclease H</fullName>
        <ecNumber evidence="3">3.1.26.4</ecNumber>
    </recommendedName>
</protein>
<dbReference type="GO" id="GO:0046872">
    <property type="term" value="F:metal ion binding"/>
    <property type="evidence" value="ECO:0007669"/>
    <property type="project" value="UniProtKB-KW"/>
</dbReference>
<sequence>MLTFGKYQNVLLEDVYKRDEQYLKWLNTQPWFKIRFKDLHLEVNKLIVQNIKPIKIEKDTFIIYTDGACSNNGSHNAKAGVGIHFSPKNKQKLEDVSLKLDIEKPTNNKAELIAILMTLELCDKNNINDKIIIFTDSQYSIQCITLWFPDWLKKDNLKNKKNIDILRKIYSLYKKLNVQFQYIKAHTNLQDDHSMGNQMADNLATNVFKQS</sequence>
<keyword evidence="5" id="KW-0479">Metal-binding</keyword>
<evidence type="ECO:0000259" key="8">
    <source>
        <dbReference type="PROSITE" id="PS50879"/>
    </source>
</evidence>
<dbReference type="Gene3D" id="3.30.420.10">
    <property type="entry name" value="Ribonuclease H-like superfamily/Ribonuclease H"/>
    <property type="match status" value="1"/>
</dbReference>
<dbReference type="PROSITE" id="PS50879">
    <property type="entry name" value="RNASE_H_1"/>
    <property type="match status" value="1"/>
</dbReference>
<comment type="similarity">
    <text evidence="2">Belongs to the RNase H family.</text>
</comment>
<proteinExistence type="inferred from homology"/>
<dbReference type="GO" id="GO:0004523">
    <property type="term" value="F:RNA-DNA hybrid ribonuclease activity"/>
    <property type="evidence" value="ECO:0007669"/>
    <property type="project" value="UniProtKB-EC"/>
</dbReference>
<keyword evidence="7" id="KW-0378">Hydrolase</keyword>
<dbReference type="CDD" id="cd09280">
    <property type="entry name" value="RNase_HI_eukaryote_like"/>
    <property type="match status" value="1"/>
</dbReference>
<name>A0A6C0BS50_9ZZZZ</name>
<dbReference type="InterPro" id="IPR002156">
    <property type="entry name" value="RNaseH_domain"/>
</dbReference>
<dbReference type="PANTHER" id="PTHR10642">
    <property type="entry name" value="RIBONUCLEASE H1"/>
    <property type="match status" value="1"/>
</dbReference>
<dbReference type="EMBL" id="MN739246">
    <property type="protein sequence ID" value="QHS95255.1"/>
    <property type="molecule type" value="Genomic_DNA"/>
</dbReference>
<evidence type="ECO:0000256" key="2">
    <source>
        <dbReference type="ARBA" id="ARBA00005300"/>
    </source>
</evidence>
<dbReference type="PANTHER" id="PTHR10642:SF26">
    <property type="entry name" value="RIBONUCLEASE H1"/>
    <property type="match status" value="1"/>
</dbReference>
<dbReference type="InterPro" id="IPR012337">
    <property type="entry name" value="RNaseH-like_sf"/>
</dbReference>
<dbReference type="Pfam" id="PF00075">
    <property type="entry name" value="RNase_H"/>
    <property type="match status" value="1"/>
</dbReference>
<evidence type="ECO:0000313" key="9">
    <source>
        <dbReference type="EMBL" id="QHS95255.1"/>
    </source>
</evidence>
<evidence type="ECO:0000256" key="3">
    <source>
        <dbReference type="ARBA" id="ARBA00012180"/>
    </source>
</evidence>
<evidence type="ECO:0000256" key="6">
    <source>
        <dbReference type="ARBA" id="ARBA00022759"/>
    </source>
</evidence>
<feature type="domain" description="RNase H type-1" evidence="8">
    <location>
        <begin position="57"/>
        <end position="209"/>
    </location>
</feature>
<evidence type="ECO:0000256" key="7">
    <source>
        <dbReference type="ARBA" id="ARBA00022801"/>
    </source>
</evidence>
<dbReference type="InterPro" id="IPR036397">
    <property type="entry name" value="RNaseH_sf"/>
</dbReference>
<dbReference type="AlphaFoldDB" id="A0A6C0BS50"/>
<keyword evidence="6" id="KW-0255">Endonuclease</keyword>
<dbReference type="GO" id="GO:0003676">
    <property type="term" value="F:nucleic acid binding"/>
    <property type="evidence" value="ECO:0007669"/>
    <property type="project" value="InterPro"/>
</dbReference>
<dbReference type="SUPFAM" id="SSF53098">
    <property type="entry name" value="Ribonuclease H-like"/>
    <property type="match status" value="1"/>
</dbReference>
<dbReference type="GO" id="GO:0043137">
    <property type="term" value="P:DNA replication, removal of RNA primer"/>
    <property type="evidence" value="ECO:0007669"/>
    <property type="project" value="TreeGrafter"/>
</dbReference>
<dbReference type="InterPro" id="IPR050092">
    <property type="entry name" value="RNase_H"/>
</dbReference>
<keyword evidence="4" id="KW-0540">Nuclease</keyword>
<dbReference type="EC" id="3.1.26.4" evidence="3"/>
<evidence type="ECO:0000256" key="5">
    <source>
        <dbReference type="ARBA" id="ARBA00022723"/>
    </source>
</evidence>
<evidence type="ECO:0000256" key="1">
    <source>
        <dbReference type="ARBA" id="ARBA00000077"/>
    </source>
</evidence>